<evidence type="ECO:0000313" key="2">
    <source>
        <dbReference type="Proteomes" id="UP000092154"/>
    </source>
</evidence>
<reference evidence="1 2" key="1">
    <citation type="submission" date="2016-06" db="EMBL/GenBank/DDBJ databases">
        <title>Comparative genomics of the ectomycorrhizal sister species Rhizopogon vinicolor and Rhizopogon vesiculosus (Basidiomycota: Boletales) reveals a divergence of the mating type B locus.</title>
        <authorList>
            <consortium name="DOE Joint Genome Institute"/>
            <person name="Mujic A.B."/>
            <person name="Kuo A."/>
            <person name="Tritt A."/>
            <person name="Lipzen A."/>
            <person name="Chen C."/>
            <person name="Johnson J."/>
            <person name="Sharma A."/>
            <person name="Barry K."/>
            <person name="Grigoriev I.V."/>
            <person name="Spatafora J.W."/>
        </authorList>
    </citation>
    <scope>NUCLEOTIDE SEQUENCE [LARGE SCALE GENOMIC DNA]</scope>
    <source>
        <strain evidence="1 2">AM-OR11-026</strain>
    </source>
</reference>
<dbReference type="EMBL" id="KV448165">
    <property type="protein sequence ID" value="OAX42046.1"/>
    <property type="molecule type" value="Genomic_DNA"/>
</dbReference>
<sequence>MMDTFTIADLRKEDVAKQFGTISTLYIPPRDERPVYSSMAEAMGSPAAPVKPHSSVQWAAPKLNKVSVYGPHERDVIAQIDTHVTPEEHKKLHTSAAMKKFMTDLALKPKFLEEYKLDPVAVIESAGGLSNQEKFGLKFATDGAAAAGVLMKATESDIASSQ</sequence>
<dbReference type="AlphaFoldDB" id="A0A1B7NB41"/>
<dbReference type="InParanoid" id="A0A1B7NB41"/>
<protein>
    <submittedName>
        <fullName evidence="1">Uncharacterized protein</fullName>
    </submittedName>
</protein>
<gene>
    <name evidence="1" type="ORF">K503DRAFT_854231</name>
</gene>
<accession>A0A1B7NB41</accession>
<dbReference type="Proteomes" id="UP000092154">
    <property type="component" value="Unassembled WGS sequence"/>
</dbReference>
<organism evidence="1 2">
    <name type="scientific">Rhizopogon vinicolor AM-OR11-026</name>
    <dbReference type="NCBI Taxonomy" id="1314800"/>
    <lineage>
        <taxon>Eukaryota</taxon>
        <taxon>Fungi</taxon>
        <taxon>Dikarya</taxon>
        <taxon>Basidiomycota</taxon>
        <taxon>Agaricomycotina</taxon>
        <taxon>Agaricomycetes</taxon>
        <taxon>Agaricomycetidae</taxon>
        <taxon>Boletales</taxon>
        <taxon>Suillineae</taxon>
        <taxon>Rhizopogonaceae</taxon>
        <taxon>Rhizopogon</taxon>
    </lineage>
</organism>
<keyword evidence="2" id="KW-1185">Reference proteome</keyword>
<name>A0A1B7NB41_9AGAM</name>
<dbReference type="STRING" id="1314800.A0A1B7NB41"/>
<evidence type="ECO:0000313" key="1">
    <source>
        <dbReference type="EMBL" id="OAX42046.1"/>
    </source>
</evidence>
<proteinExistence type="predicted"/>
<dbReference type="OrthoDB" id="4623364at2759"/>